<organism evidence="2 3">
    <name type="scientific">Pendulispora albinea</name>
    <dbReference type="NCBI Taxonomy" id="2741071"/>
    <lineage>
        <taxon>Bacteria</taxon>
        <taxon>Pseudomonadati</taxon>
        <taxon>Myxococcota</taxon>
        <taxon>Myxococcia</taxon>
        <taxon>Myxococcales</taxon>
        <taxon>Sorangiineae</taxon>
        <taxon>Pendulisporaceae</taxon>
        <taxon>Pendulispora</taxon>
    </lineage>
</organism>
<evidence type="ECO:0000256" key="1">
    <source>
        <dbReference type="SAM" id="MobiDB-lite"/>
    </source>
</evidence>
<proteinExistence type="predicted"/>
<dbReference type="Proteomes" id="UP001370348">
    <property type="component" value="Chromosome"/>
</dbReference>
<feature type="region of interest" description="Disordered" evidence="1">
    <location>
        <begin position="1"/>
        <end position="42"/>
    </location>
</feature>
<reference evidence="2 3" key="1">
    <citation type="submission" date="2021-12" db="EMBL/GenBank/DDBJ databases">
        <title>Discovery of the Pendulisporaceae a myxobacterial family with distinct sporulation behavior and unique specialized metabolism.</title>
        <authorList>
            <person name="Garcia R."/>
            <person name="Popoff A."/>
            <person name="Bader C.D."/>
            <person name="Loehr J."/>
            <person name="Walesch S."/>
            <person name="Walt C."/>
            <person name="Boldt J."/>
            <person name="Bunk B."/>
            <person name="Haeckl F.J.F.P.J."/>
            <person name="Gunesch A.P."/>
            <person name="Birkelbach J."/>
            <person name="Nuebel U."/>
            <person name="Pietschmann T."/>
            <person name="Bach T."/>
            <person name="Mueller R."/>
        </authorList>
    </citation>
    <scope>NUCLEOTIDE SEQUENCE [LARGE SCALE GENOMIC DNA]</scope>
    <source>
        <strain evidence="2 3">MSr11954</strain>
    </source>
</reference>
<feature type="compositionally biased region" description="Polar residues" evidence="1">
    <location>
        <begin position="1"/>
        <end position="15"/>
    </location>
</feature>
<keyword evidence="3" id="KW-1185">Reference proteome</keyword>
<evidence type="ECO:0000313" key="3">
    <source>
        <dbReference type="Proteomes" id="UP001370348"/>
    </source>
</evidence>
<name>A0ABZ2M7T6_9BACT</name>
<gene>
    <name evidence="2" type="ORF">LZC94_15190</name>
</gene>
<dbReference type="EMBL" id="CP089984">
    <property type="protein sequence ID" value="WXB18572.1"/>
    <property type="molecule type" value="Genomic_DNA"/>
</dbReference>
<accession>A0ABZ2M7T6</accession>
<protein>
    <submittedName>
        <fullName evidence="2">Uncharacterized protein</fullName>
    </submittedName>
</protein>
<sequence length="77" mass="8306">MIRKFSSSSPASMVTSGGFAGKRLEVDPSSDFDSTSPEPIDDAIASDWITGTFRFGRPRKPIAGRPKRRFGAGIRCA</sequence>
<dbReference type="RefSeq" id="WP_394828205.1">
    <property type="nucleotide sequence ID" value="NZ_CP089984.1"/>
</dbReference>
<evidence type="ECO:0000313" key="2">
    <source>
        <dbReference type="EMBL" id="WXB18572.1"/>
    </source>
</evidence>